<evidence type="ECO:0000313" key="2">
    <source>
        <dbReference type="EMBL" id="QCB94945.1"/>
    </source>
</evidence>
<feature type="compositionally biased region" description="Polar residues" evidence="1">
    <location>
        <begin position="13"/>
        <end position="23"/>
    </location>
</feature>
<dbReference type="Pfam" id="PF13450">
    <property type="entry name" value="NAD_binding_8"/>
    <property type="match status" value="1"/>
</dbReference>
<name>A0A4V1CN23_9CELL</name>
<dbReference type="PANTHER" id="PTHR10668:SF105">
    <property type="entry name" value="DEHYDROGENASE-RELATED"/>
    <property type="match status" value="1"/>
</dbReference>
<proteinExistence type="predicted"/>
<dbReference type="InterPro" id="IPR036188">
    <property type="entry name" value="FAD/NAD-bd_sf"/>
</dbReference>
<dbReference type="Gene3D" id="3.50.50.60">
    <property type="entry name" value="FAD/NAD(P)-binding domain"/>
    <property type="match status" value="1"/>
</dbReference>
<dbReference type="KEGG" id="celz:E5225_16620"/>
<evidence type="ECO:0000313" key="3">
    <source>
        <dbReference type="Proteomes" id="UP000296469"/>
    </source>
</evidence>
<dbReference type="AlphaFoldDB" id="A0A4V1CN23"/>
<dbReference type="PANTHER" id="PTHR10668">
    <property type="entry name" value="PHYTOENE DEHYDROGENASE"/>
    <property type="match status" value="1"/>
</dbReference>
<dbReference type="PRINTS" id="PR00411">
    <property type="entry name" value="PNDRDTASEI"/>
</dbReference>
<evidence type="ECO:0000256" key="1">
    <source>
        <dbReference type="SAM" id="MobiDB-lite"/>
    </source>
</evidence>
<keyword evidence="3" id="KW-1185">Reference proteome</keyword>
<organism evidence="2 3">
    <name type="scientific">Cellulomonas shaoxiangyii</name>
    <dbReference type="NCBI Taxonomy" id="2566013"/>
    <lineage>
        <taxon>Bacteria</taxon>
        <taxon>Bacillati</taxon>
        <taxon>Actinomycetota</taxon>
        <taxon>Actinomycetes</taxon>
        <taxon>Micrococcales</taxon>
        <taxon>Cellulomonadaceae</taxon>
        <taxon>Cellulomonas</taxon>
    </lineage>
</organism>
<reference evidence="2 3" key="1">
    <citation type="submission" date="2019-04" db="EMBL/GenBank/DDBJ databases">
        <title>Isolation and identification of Cellulomonas shaoxiangyii sp. Nov. isolated from feces of the Tibetan antelopes (Pantholops hodgsonii) in the Qinghai-Tibet plateau of China.</title>
        <authorList>
            <person name="Tian Z."/>
        </authorList>
    </citation>
    <scope>NUCLEOTIDE SEQUENCE [LARGE SCALE GENOMIC DNA]</scope>
    <source>
        <strain evidence="2 3">Z28</strain>
    </source>
</reference>
<gene>
    <name evidence="2" type="ORF">E5225_16620</name>
</gene>
<dbReference type="SUPFAM" id="SSF51905">
    <property type="entry name" value="FAD/NAD(P)-binding domain"/>
    <property type="match status" value="1"/>
</dbReference>
<dbReference type="EMBL" id="CP039291">
    <property type="protein sequence ID" value="QCB94945.1"/>
    <property type="molecule type" value="Genomic_DNA"/>
</dbReference>
<feature type="region of interest" description="Disordered" evidence="1">
    <location>
        <begin position="1"/>
        <end position="64"/>
    </location>
</feature>
<accession>A0A4V1CN23</accession>
<sequence length="579" mass="60018">MSTTCSAVPKLATNPTRTRSTPTADPPGVAARPGWARPTAPASSCRTLRAGTDTGPRPGRCSRRATPRLAAPCTARVVLRPQHREAPVPTDVVVVGSGPNGLAAAVTCARAGLEVVVLEAQETVGGGARTLDLGLADGVVHDLCSAVHPMAWASPFLQEFDLAARGVELLTPEVSYAQPLDDGEAGIAYRDLERTVAALGPDGPAWRALLGPLAARPDVVVGVGLGDRRSIPGGLLPTGVPTALRYALGLVEQGTPLWTRRFRGHVAPALLTGVMSHAIHPLPAVPAAGAGLLLAALAHAGAGWPLPRGGSQAIVAALRADLEAHGGTVRPGHRVASPADLPPARCVLLDTNPRTAVRVLGDRLPARRRRALERFRYGHGAAKVDFVLSGPVPWAHPEVGRAGTVHVGGSQEQVAEAEAHVGAGRHAPRPTILLSDPTVVDPGREVGGLRPLWTYAHVPAGSDVDVTEAVTAQVERFAPGFRDVVVTSRCIPAARLVDHDENYVGGDISAGALDLVQMVARPSASVDPYRLAEGVYLCSASAPPGPGVHGMAGWFAARRALRQVFDVRRPPALAPGVPA</sequence>
<protein>
    <submittedName>
        <fullName evidence="2">NAD(P)/FAD-dependent oxidoreductase</fullName>
    </submittedName>
</protein>
<dbReference type="OrthoDB" id="833207at2"/>
<dbReference type="Proteomes" id="UP000296469">
    <property type="component" value="Chromosome"/>
</dbReference>